<dbReference type="KEGG" id="hsc:HVS_08610"/>
<dbReference type="EMBL" id="NEMB01000003">
    <property type="protein sequence ID" value="PQQ67529.1"/>
    <property type="molecule type" value="Genomic_DNA"/>
</dbReference>
<evidence type="ECO:0000313" key="3">
    <source>
        <dbReference type="Proteomes" id="UP000233534"/>
    </source>
</evidence>
<organism evidence="1 3">
    <name type="scientific">Acetivibrio saccincola</name>
    <dbReference type="NCBI Taxonomy" id="1677857"/>
    <lineage>
        <taxon>Bacteria</taxon>
        <taxon>Bacillati</taxon>
        <taxon>Bacillota</taxon>
        <taxon>Clostridia</taxon>
        <taxon>Eubacteriales</taxon>
        <taxon>Oscillospiraceae</taxon>
        <taxon>Acetivibrio</taxon>
    </lineage>
</organism>
<evidence type="ECO:0000313" key="2">
    <source>
        <dbReference type="EMBL" id="PQQ67529.1"/>
    </source>
</evidence>
<gene>
    <name evidence="2" type="ORF">B9R14_12745</name>
    <name evidence="1" type="ORF">HVS_08610</name>
</gene>
<name>A0A2K9EQ50_9FIRM</name>
<dbReference type="AlphaFoldDB" id="A0A2K9EQ50"/>
<sequence length="100" mass="11663">MRKGDRLIACNREWTGITVTTKNGKRVFLDYSQIQEIRIGYYTITKLFSKKTTEKIEIVVKGAKKPIILTKLMDWDNFEQYKKEISKFATDNKIPIVTGD</sequence>
<reference evidence="2 4" key="2">
    <citation type="journal article" date="2018" name="Syst. Appl. Microbiol.">
        <title>Characterization and high-quality draft genome sequence of Herbivorax saccincola A7, an anaerobic, alkaliphilic, thermophilic, cellulolytic, and xylanolytic bacterium.</title>
        <authorList>
            <person name="Aikawa S."/>
            <person name="Baramee S."/>
            <person name="Sermsathanaswadi J."/>
            <person name="Thianheng P."/>
            <person name="Tachaapaikoon C."/>
            <person name="Shikata A."/>
            <person name="Waeonukul R."/>
            <person name="Pason P."/>
            <person name="Ratanakhanokchai K."/>
            <person name="Kosugi A."/>
        </authorList>
    </citation>
    <scope>NUCLEOTIDE SEQUENCE [LARGE SCALE GENOMIC DNA]</scope>
    <source>
        <strain evidence="2 4">A7</strain>
    </source>
</reference>
<dbReference type="RefSeq" id="WP_101301193.1">
    <property type="nucleotide sequence ID" value="NZ_CP025197.1"/>
</dbReference>
<dbReference type="Proteomes" id="UP000233534">
    <property type="component" value="Chromosome"/>
</dbReference>
<dbReference type="Proteomes" id="UP000239720">
    <property type="component" value="Unassembled WGS sequence"/>
</dbReference>
<dbReference type="OrthoDB" id="2083744at2"/>
<evidence type="ECO:0000313" key="4">
    <source>
        <dbReference type="Proteomes" id="UP000239720"/>
    </source>
</evidence>
<accession>A0A2K9EQ50</accession>
<reference evidence="1 3" key="1">
    <citation type="submission" date="2017-12" db="EMBL/GenBank/DDBJ databases">
        <title>Complete genome sequence of Herbivorax saccincola GGR1, a novel Cellulosome-producing hydrolytic bacterium in a thermophilic biogas plant, established by Illumina and Nanopore MinION sequencing.</title>
        <authorList>
            <person name="Pechtl A."/>
            <person name="Ruckert C."/>
            <person name="Koeck D.E."/>
            <person name="Maus I."/>
            <person name="Winkler A."/>
            <person name="Kalinowski J."/>
            <person name="Puhler A."/>
            <person name="Schwarz W.W."/>
            <person name="Zverlov V.V."/>
            <person name="Schluter A."/>
            <person name="Liebl W."/>
        </authorList>
    </citation>
    <scope>NUCLEOTIDE SEQUENCE [LARGE SCALE GENOMIC DNA]</scope>
    <source>
        <strain evidence="1">GGR1</strain>
        <strain evidence="3">SR1</strain>
    </source>
</reference>
<protein>
    <recommendedName>
        <fullName evidence="5">PH domain-containing protein</fullName>
    </recommendedName>
</protein>
<keyword evidence="3" id="KW-1185">Reference proteome</keyword>
<evidence type="ECO:0008006" key="5">
    <source>
        <dbReference type="Google" id="ProtNLM"/>
    </source>
</evidence>
<dbReference type="EMBL" id="CP025197">
    <property type="protein sequence ID" value="AUG57630.1"/>
    <property type="molecule type" value="Genomic_DNA"/>
</dbReference>
<evidence type="ECO:0000313" key="1">
    <source>
        <dbReference type="EMBL" id="AUG57630.1"/>
    </source>
</evidence>
<proteinExistence type="predicted"/>